<dbReference type="GO" id="GO:0005737">
    <property type="term" value="C:cytoplasm"/>
    <property type="evidence" value="ECO:0007669"/>
    <property type="project" value="UniProtKB-SubCell"/>
</dbReference>
<proteinExistence type="inferred from homology"/>
<dbReference type="PROSITE" id="PS50304">
    <property type="entry name" value="TUDOR"/>
    <property type="match status" value="4"/>
</dbReference>
<keyword evidence="8" id="KW-0862">Zinc</keyword>
<evidence type="ECO:0000256" key="15">
    <source>
        <dbReference type="SAM" id="MobiDB-lite"/>
    </source>
</evidence>
<evidence type="ECO:0000256" key="11">
    <source>
        <dbReference type="ARBA" id="ARBA00060128"/>
    </source>
</evidence>
<dbReference type="GO" id="GO:0031047">
    <property type="term" value="P:regulatory ncRNA-mediated gene silencing"/>
    <property type="evidence" value="ECO:0007669"/>
    <property type="project" value="UniProtKB-KW"/>
</dbReference>
<dbReference type="InterPro" id="IPR002893">
    <property type="entry name" value="Znf_MYND"/>
</dbReference>
<keyword evidence="4" id="KW-0479">Metal-binding</keyword>
<evidence type="ECO:0000256" key="10">
    <source>
        <dbReference type="ARBA" id="ARBA00023254"/>
    </source>
</evidence>
<keyword evidence="2" id="KW-0217">Developmental protein</keyword>
<comment type="function">
    <text evidence="11">Plays a central role during spermatogenesis by participating in the repression transposable elements and preventing their mobilization, which is essential for the germline integrity. Acts via the piRNA metabolic process, which mediates the repression of transposable elements during meiosis by forming complexes composed of piRNAs and Piwi proteins and governs the methylation and subsequent repression of transposons. Required for the localization of Piwi proteins to the meiotic nuage. Involved in the piRNA metabolic process by ensuring the entry of correct transcripts into the normal piRNA pool and limiting the entry of cellular transcripts into the piRNA pathway. May act by allowing the recruitment of piRNA biogenesis or loading factors that ensure the correct entry of transcripts and piRNAs into Piwi proteins.</text>
</comment>
<comment type="similarity">
    <text evidence="12">Belongs to the TDRD1 family.</text>
</comment>
<dbReference type="Gene3D" id="6.10.140.2220">
    <property type="match status" value="1"/>
</dbReference>
<feature type="domain" description="Tudor" evidence="16">
    <location>
        <begin position="612"/>
        <end position="671"/>
    </location>
</feature>
<keyword evidence="5" id="KW-0677">Repeat</keyword>
<evidence type="ECO:0000313" key="19">
    <source>
        <dbReference type="Proteomes" id="UP000694549"/>
    </source>
</evidence>
<feature type="domain" description="Tudor" evidence="16">
    <location>
        <begin position="830"/>
        <end position="888"/>
    </location>
</feature>
<feature type="domain" description="Tudor" evidence="16">
    <location>
        <begin position="390"/>
        <end position="449"/>
    </location>
</feature>
<feature type="domain" description="MYND-type" evidence="17">
    <location>
        <begin position="63"/>
        <end position="99"/>
    </location>
</feature>
<dbReference type="GO" id="GO:0008270">
    <property type="term" value="F:zinc ion binding"/>
    <property type="evidence" value="ECO:0007669"/>
    <property type="project" value="UniProtKB-KW"/>
</dbReference>
<dbReference type="InterPro" id="IPR047377">
    <property type="entry name" value="Tudor_TDRD1_rpt2"/>
</dbReference>
<comment type="subcellular location">
    <subcellularLocation>
        <location evidence="1">Cytoplasm</location>
    </subcellularLocation>
</comment>
<protein>
    <recommendedName>
        <fullName evidence="13">Tudor domain-containing protein 1</fullName>
    </recommendedName>
</protein>
<evidence type="ECO:0000256" key="12">
    <source>
        <dbReference type="ARBA" id="ARBA00060949"/>
    </source>
</evidence>
<dbReference type="InterPro" id="IPR047378">
    <property type="entry name" value="Tudor_TDRD1_rpt3"/>
</dbReference>
<dbReference type="AlphaFoldDB" id="A0A8B9UN49"/>
<keyword evidence="9" id="KW-0943">RNA-mediated gene silencing</keyword>
<sequence length="1010" mass="112981">MEGTTSRRKLPQAAGTDKGNTVSHSDLIEEPKKLQYSYENAFSIGYDRSLFNSLASPPQTKTCHRCGLFGSLRCSRCRQINYCSVDCQKEDWPSHRVVCEPGNSTSVDSLKTEEQCKKIMLSDLQSLGLKKAMEVQGTVTEFRSPSEFYMQMSSPEVLDQISKLSVKLQDCYANTVIQEHYVAIKGEVCVARNSLDQMWSRALVKDVDTSQKKAQVLYIDYGKEENIPLSWIKALRKDIELLPPCAIKCSFANYEPKQRGWNEGDDIFSSQLVGKTCSVIVVDILQEEMMSRFAVDVVLPNFYKLPLEMGSDLTPGSKKTPEDKDPLCYGKSVAEYVSVCIGDTFSGVVSHIQNPDDFFCQQMRNGCHLAELQLCLEEHCNKLPSNPDFRPALGDLCCAQFTEDNIWYRAAVITYTSEDTVLVGYIDYGNSEVLQTTRLRPMTPKLMNLPAQAIRCTLAGVKPLTGAWSSEAISLMKQLVKDKVLTVKVVDEESYRSVVELVDASVIPEINISSYLLQKNCAAKKSRVDVIFFSIKINFSTSLFSLEDTANKKKWRWNKLTLQQTVDVIVCTLYNPGEFYCQISNNSELRALNLLNKSLSEYCWKTPPSIFKPKSGEPCCALFSGDGNWYRALVQNVTSDGIVKVCFMDYGNVEEVPLDKIRQIPSSFLQLPFQGIKCWLSGIKPANGKWIPEATERFHAFSAGMKLQAKVTSLSRDGAGVELINNSTGYPKVINEILTSEKLAVREDLQDKSNLPNKSDNKESSVGRWKPIELAMDETIPVCVTEVVSPDLFYAIPVQSKGKKQYHDKLLKQMIELDDYCKSCKMQSFTPKLGEACCARFSGNGRWYRALVLKVSQSTVKVLYADCGNTETLPVSHVLPITDSYLKFPFQTITCSLAAECSPLLLDKLKEMLLNKYVTITVKGINENVNLVKVEKQCENGSLNIVDKLVAEGLICKAENSDIVHQGNGSETSCCCTELKMQVRFSPNNTLISFQNLKETLCGQQLGAGR</sequence>
<dbReference type="SUPFAM" id="SSF144232">
    <property type="entry name" value="HIT/MYND zinc finger-like"/>
    <property type="match status" value="1"/>
</dbReference>
<reference evidence="18" key="2">
    <citation type="submission" date="2025-09" db="UniProtKB">
        <authorList>
            <consortium name="Ensembl"/>
        </authorList>
    </citation>
    <scope>IDENTIFICATION</scope>
</reference>
<dbReference type="SMART" id="SM00333">
    <property type="entry name" value="TUDOR"/>
    <property type="match status" value="4"/>
</dbReference>
<dbReference type="PROSITE" id="PS01360">
    <property type="entry name" value="ZF_MYND_1"/>
    <property type="match status" value="1"/>
</dbReference>
<keyword evidence="19" id="KW-1185">Reference proteome</keyword>
<feature type="domain" description="Tudor" evidence="16">
    <location>
        <begin position="182"/>
        <end position="242"/>
    </location>
</feature>
<dbReference type="FunFam" id="2.30.30.140:FF:000018">
    <property type="entry name" value="Serine/threonine-protein kinase 31"/>
    <property type="match status" value="3"/>
</dbReference>
<evidence type="ECO:0000256" key="5">
    <source>
        <dbReference type="ARBA" id="ARBA00022737"/>
    </source>
</evidence>
<dbReference type="GO" id="GO:0030154">
    <property type="term" value="P:cell differentiation"/>
    <property type="evidence" value="ECO:0007669"/>
    <property type="project" value="UniProtKB-KW"/>
</dbReference>
<keyword evidence="7" id="KW-0221">Differentiation</keyword>
<dbReference type="Ensembl" id="ENSAZOT00000011570.1">
    <property type="protein sequence ID" value="ENSAZOP00000010836.1"/>
    <property type="gene ID" value="ENSAZOG00000006920.1"/>
</dbReference>
<dbReference type="PROSITE" id="PS50865">
    <property type="entry name" value="ZF_MYND_2"/>
    <property type="match status" value="1"/>
</dbReference>
<evidence type="ECO:0000313" key="18">
    <source>
        <dbReference type="Ensembl" id="ENSAZOP00000010836.1"/>
    </source>
</evidence>
<keyword evidence="10" id="KW-0469">Meiosis</keyword>
<evidence type="ECO:0000256" key="13">
    <source>
        <dbReference type="ARBA" id="ARBA00067143"/>
    </source>
</evidence>
<dbReference type="PANTHER" id="PTHR22948:SF4">
    <property type="entry name" value="TUDOR DOMAIN-CONTAINING PROTEIN 1"/>
    <property type="match status" value="1"/>
</dbReference>
<dbReference type="GO" id="GO:0051321">
    <property type="term" value="P:meiotic cell cycle"/>
    <property type="evidence" value="ECO:0007669"/>
    <property type="project" value="UniProtKB-KW"/>
</dbReference>
<dbReference type="SUPFAM" id="SSF50199">
    <property type="entry name" value="Staphylococcal nuclease"/>
    <property type="match status" value="1"/>
</dbReference>
<dbReference type="PANTHER" id="PTHR22948">
    <property type="entry name" value="TUDOR DOMAIN CONTAINING PROTEIN"/>
    <property type="match status" value="1"/>
</dbReference>
<dbReference type="CDD" id="cd20410">
    <property type="entry name" value="Tudor_TDRD1_rpt3"/>
    <property type="match status" value="1"/>
</dbReference>
<dbReference type="FunFam" id="6.10.140.2220:FF:000011">
    <property type="entry name" value="Tudor domain containing 1"/>
    <property type="match status" value="1"/>
</dbReference>
<dbReference type="Pfam" id="PF01753">
    <property type="entry name" value="zf-MYND"/>
    <property type="match status" value="1"/>
</dbReference>
<evidence type="ECO:0000256" key="3">
    <source>
        <dbReference type="ARBA" id="ARBA00022490"/>
    </source>
</evidence>
<dbReference type="Gene3D" id="2.30.30.140">
    <property type="match status" value="4"/>
</dbReference>
<dbReference type="Proteomes" id="UP000694549">
    <property type="component" value="Unplaced"/>
</dbReference>
<accession>A0A8B9UN49</accession>
<organism evidence="18 19">
    <name type="scientific">Anas zonorhyncha</name>
    <name type="common">Eastern spot-billed duck</name>
    <dbReference type="NCBI Taxonomy" id="75864"/>
    <lineage>
        <taxon>Eukaryota</taxon>
        <taxon>Metazoa</taxon>
        <taxon>Chordata</taxon>
        <taxon>Craniata</taxon>
        <taxon>Vertebrata</taxon>
        <taxon>Euteleostomi</taxon>
        <taxon>Archelosauria</taxon>
        <taxon>Archosauria</taxon>
        <taxon>Dinosauria</taxon>
        <taxon>Saurischia</taxon>
        <taxon>Theropoda</taxon>
        <taxon>Coelurosauria</taxon>
        <taxon>Aves</taxon>
        <taxon>Neognathae</taxon>
        <taxon>Galloanserae</taxon>
        <taxon>Anseriformes</taxon>
        <taxon>Anatidae</taxon>
        <taxon>Anatinae</taxon>
        <taxon>Anas</taxon>
    </lineage>
</organism>
<dbReference type="InterPro" id="IPR002999">
    <property type="entry name" value="Tudor"/>
</dbReference>
<dbReference type="CDD" id="cd20409">
    <property type="entry name" value="Tudor_TDRD1_rpt2"/>
    <property type="match status" value="1"/>
</dbReference>
<evidence type="ECO:0000256" key="7">
    <source>
        <dbReference type="ARBA" id="ARBA00022782"/>
    </source>
</evidence>
<reference evidence="18" key="1">
    <citation type="submission" date="2025-08" db="UniProtKB">
        <authorList>
            <consortium name="Ensembl"/>
        </authorList>
    </citation>
    <scope>IDENTIFICATION</scope>
</reference>
<evidence type="ECO:0000256" key="4">
    <source>
        <dbReference type="ARBA" id="ARBA00022723"/>
    </source>
</evidence>
<evidence type="ECO:0000256" key="2">
    <source>
        <dbReference type="ARBA" id="ARBA00022473"/>
    </source>
</evidence>
<evidence type="ECO:0000259" key="17">
    <source>
        <dbReference type="PROSITE" id="PS50865"/>
    </source>
</evidence>
<name>A0A8B9UN49_9AVES</name>
<evidence type="ECO:0000256" key="1">
    <source>
        <dbReference type="ARBA" id="ARBA00004496"/>
    </source>
</evidence>
<evidence type="ECO:0000256" key="14">
    <source>
        <dbReference type="PROSITE-ProRule" id="PRU00134"/>
    </source>
</evidence>
<keyword evidence="3" id="KW-0963">Cytoplasm</keyword>
<evidence type="ECO:0000256" key="9">
    <source>
        <dbReference type="ARBA" id="ARBA00023158"/>
    </source>
</evidence>
<dbReference type="Gene3D" id="2.40.50.90">
    <property type="match status" value="4"/>
</dbReference>
<feature type="compositionally biased region" description="Basic residues" evidence="15">
    <location>
        <begin position="1"/>
        <end position="10"/>
    </location>
</feature>
<keyword evidence="6 14" id="KW-0863">Zinc-finger</keyword>
<dbReference type="FunFam" id="2.30.30.140:FF:000048">
    <property type="entry name" value="Tudor domain containing 1"/>
    <property type="match status" value="1"/>
</dbReference>
<dbReference type="SUPFAM" id="SSF63748">
    <property type="entry name" value="Tudor/PWWP/MBT"/>
    <property type="match status" value="4"/>
</dbReference>
<evidence type="ECO:0000259" key="16">
    <source>
        <dbReference type="PROSITE" id="PS50304"/>
    </source>
</evidence>
<dbReference type="InterPro" id="IPR050621">
    <property type="entry name" value="Tudor_domain_containing"/>
</dbReference>
<feature type="region of interest" description="Disordered" evidence="15">
    <location>
        <begin position="1"/>
        <end position="25"/>
    </location>
</feature>
<evidence type="ECO:0000256" key="6">
    <source>
        <dbReference type="ARBA" id="ARBA00022771"/>
    </source>
</evidence>
<evidence type="ECO:0000256" key="8">
    <source>
        <dbReference type="ARBA" id="ARBA00022833"/>
    </source>
</evidence>
<dbReference type="InterPro" id="IPR035437">
    <property type="entry name" value="SNase_OB-fold_sf"/>
</dbReference>
<dbReference type="Pfam" id="PF00567">
    <property type="entry name" value="TUDOR"/>
    <property type="match status" value="4"/>
</dbReference>